<evidence type="ECO:0000313" key="1">
    <source>
        <dbReference type="EMBL" id="KAF2730488.1"/>
    </source>
</evidence>
<organism evidence="1 2">
    <name type="scientific">Polyplosphaeria fusca</name>
    <dbReference type="NCBI Taxonomy" id="682080"/>
    <lineage>
        <taxon>Eukaryota</taxon>
        <taxon>Fungi</taxon>
        <taxon>Dikarya</taxon>
        <taxon>Ascomycota</taxon>
        <taxon>Pezizomycotina</taxon>
        <taxon>Dothideomycetes</taxon>
        <taxon>Pleosporomycetidae</taxon>
        <taxon>Pleosporales</taxon>
        <taxon>Tetraplosphaeriaceae</taxon>
        <taxon>Polyplosphaeria</taxon>
    </lineage>
</organism>
<gene>
    <name evidence="1" type="ORF">EJ04DRAFT_45307</name>
</gene>
<sequence>MLPPVDPGILERNPGFAVLYKDLSTRRLNSDGSTRDTKKQRLHDEIRKNLASARKTVIAAQILLHTLSELPSKAEELPPELHSVIEIVTAQLSGHISEADRKVLSGDTGSFLDNVDIIASAISTQLMTVASLLCRVADPIKTPGIDGLQDKASDLKQKATVGLPEDLATARVDLANTMYVVLDVHRRVLETGIKILEQTMHGSLARATKANSEHLEAKATALGLQARIHTQTHPPPTEFLNALKHYKASQGSTEAALRDREALANKTLELYEKAGEKAMRDIANRAQYLRSEISRTQTEIGKLDRV</sequence>
<evidence type="ECO:0000313" key="2">
    <source>
        <dbReference type="Proteomes" id="UP000799444"/>
    </source>
</evidence>
<accession>A0A9P4QN61</accession>
<dbReference type="EMBL" id="ML996216">
    <property type="protein sequence ID" value="KAF2730488.1"/>
    <property type="molecule type" value="Genomic_DNA"/>
</dbReference>
<dbReference type="Proteomes" id="UP000799444">
    <property type="component" value="Unassembled WGS sequence"/>
</dbReference>
<dbReference type="AlphaFoldDB" id="A0A9P4QN61"/>
<name>A0A9P4QN61_9PLEO</name>
<reference evidence="1" key="1">
    <citation type="journal article" date="2020" name="Stud. Mycol.">
        <title>101 Dothideomycetes genomes: a test case for predicting lifestyles and emergence of pathogens.</title>
        <authorList>
            <person name="Haridas S."/>
            <person name="Albert R."/>
            <person name="Binder M."/>
            <person name="Bloem J."/>
            <person name="Labutti K."/>
            <person name="Salamov A."/>
            <person name="Andreopoulos B."/>
            <person name="Baker S."/>
            <person name="Barry K."/>
            <person name="Bills G."/>
            <person name="Bluhm B."/>
            <person name="Cannon C."/>
            <person name="Castanera R."/>
            <person name="Culley D."/>
            <person name="Daum C."/>
            <person name="Ezra D."/>
            <person name="Gonzalez J."/>
            <person name="Henrissat B."/>
            <person name="Kuo A."/>
            <person name="Liang C."/>
            <person name="Lipzen A."/>
            <person name="Lutzoni F."/>
            <person name="Magnuson J."/>
            <person name="Mondo S."/>
            <person name="Nolan M."/>
            <person name="Ohm R."/>
            <person name="Pangilinan J."/>
            <person name="Park H.-J."/>
            <person name="Ramirez L."/>
            <person name="Alfaro M."/>
            <person name="Sun H."/>
            <person name="Tritt A."/>
            <person name="Yoshinaga Y."/>
            <person name="Zwiers L.-H."/>
            <person name="Turgeon B."/>
            <person name="Goodwin S."/>
            <person name="Spatafora J."/>
            <person name="Crous P."/>
            <person name="Grigoriev I."/>
        </authorList>
    </citation>
    <scope>NUCLEOTIDE SEQUENCE</scope>
    <source>
        <strain evidence="1">CBS 125425</strain>
    </source>
</reference>
<dbReference type="OrthoDB" id="66964at2759"/>
<protein>
    <submittedName>
        <fullName evidence="1">Uncharacterized protein</fullName>
    </submittedName>
</protein>
<keyword evidence="2" id="KW-1185">Reference proteome</keyword>
<comment type="caution">
    <text evidence="1">The sequence shown here is derived from an EMBL/GenBank/DDBJ whole genome shotgun (WGS) entry which is preliminary data.</text>
</comment>
<proteinExistence type="predicted"/>